<reference evidence="3 4" key="2">
    <citation type="submission" date="2018-04" db="EMBL/GenBank/DDBJ databases">
        <authorList>
            <person name="Shneider M.M."/>
            <person name="Kabanova A.P."/>
            <person name="Vo T.N.H."/>
            <person name="Korzhenkov A."/>
            <person name="Samarov N.I."/>
            <person name="Toshchakov S.V."/>
            <person name="Miroshnikov K.K."/>
            <person name="Ignatov A.N."/>
            <person name="Kulikov E.E."/>
            <person name="Miroshnikov K.A."/>
        </authorList>
    </citation>
    <scope>NUCLEOTIDE SEQUENCE [LARGE SCALE GENOMIC DNA]</scope>
</reference>
<proteinExistence type="predicted"/>
<dbReference type="Pfam" id="PF09979">
    <property type="entry name" value="DUF2213"/>
    <property type="match status" value="1"/>
</dbReference>
<dbReference type="InterPro" id="IPR016913">
    <property type="entry name" value="UCP029215"/>
</dbReference>
<keyword evidence="3" id="KW-0378">Hydrolase</keyword>
<dbReference type="PIRSF" id="PIRSF029215">
    <property type="entry name" value="UCP029215"/>
    <property type="match status" value="1"/>
</dbReference>
<dbReference type="Proteomes" id="UP000224355">
    <property type="component" value="Segment"/>
</dbReference>
<sequence length="354" mass="38777">MRVIRNQAVTLNDEESVASVVMFADRQTIQSARVLRDSGEMIAPVTIARVGDMAYRAKELGAQFADLPPEQIVMVNTPASVLFDEATLDLCRSMAVTVGHPAQDVDLKNNKSLQKGFLEGRPEPDGSHLGGFVVLNDADTIKLVDSGVDQTSWGHDAVLERVETNGVVSAVKTKITSVNHLAIVRRGRAQTTRIGDSGEEIDIVDKAVFDALEAERDSLKTKVGALEQKLSDEEASRLTDEAVQNLVESRVTERLALLVDVARLGDEYSSMNFVGKSEHEIKALVVSKLMDADVSGRSAEYISARFEIALEDSDSVTLSDAVNQSLLHGREEKSERKPSVRDEALARRKERYSK</sequence>
<organism evidence="3 4">
    <name type="scientific">Pectobacterium phage PP101</name>
    <dbReference type="NCBI Taxonomy" id="1916414"/>
    <lineage>
        <taxon>Viruses</taxon>
        <taxon>Duplodnaviria</taxon>
        <taxon>Heunggongvirae</taxon>
        <taxon>Uroviricota</taxon>
        <taxon>Caudoviricetes</taxon>
        <taxon>Chaseviridae</taxon>
        <taxon>Cleopatravirinae</taxon>
        <taxon>Suwonvirus</taxon>
        <taxon>Suwonvirus PP101</taxon>
    </lineage>
</organism>
<name>A0A2R4UKH4_9CAUD</name>
<evidence type="ECO:0000256" key="2">
    <source>
        <dbReference type="SAM" id="MobiDB-lite"/>
    </source>
</evidence>
<keyword evidence="3" id="KW-0645">Protease</keyword>
<protein>
    <submittedName>
        <fullName evidence="3">Putative prohead protease</fullName>
    </submittedName>
</protein>
<reference evidence="4" key="1">
    <citation type="submission" date="2016-11" db="EMBL/GenBank/DDBJ databases">
        <authorList>
            <person name="Shneider M.M."/>
            <person name="Kabanova A.P."/>
            <person name="Vo T.N.H."/>
            <person name="Korzhenkov A."/>
            <person name="Samarov N.I."/>
            <person name="Toshchakov S.V."/>
            <person name="Miroshnikov K.K."/>
            <person name="Ignatov A.N."/>
            <person name="Kulikov E.E."/>
            <person name="Miroshnikov K.A."/>
        </authorList>
    </citation>
    <scope>NUCLEOTIDE SEQUENCE [LARGE SCALE GENOMIC DNA]</scope>
</reference>
<evidence type="ECO:0000313" key="3">
    <source>
        <dbReference type="EMBL" id="AWA42536.1"/>
    </source>
</evidence>
<keyword evidence="1" id="KW-0175">Coiled coil</keyword>
<dbReference type="EMBL" id="KY087898">
    <property type="protein sequence ID" value="AWA42536.1"/>
    <property type="molecule type" value="Genomic_DNA"/>
</dbReference>
<evidence type="ECO:0000313" key="4">
    <source>
        <dbReference type="Proteomes" id="UP000224355"/>
    </source>
</evidence>
<gene>
    <name evidence="3" type="ORF">PP101_56</name>
</gene>
<evidence type="ECO:0000256" key="1">
    <source>
        <dbReference type="SAM" id="Coils"/>
    </source>
</evidence>
<dbReference type="GO" id="GO:0006508">
    <property type="term" value="P:proteolysis"/>
    <property type="evidence" value="ECO:0007669"/>
    <property type="project" value="UniProtKB-KW"/>
</dbReference>
<feature type="coiled-coil region" evidence="1">
    <location>
        <begin position="209"/>
        <end position="236"/>
    </location>
</feature>
<dbReference type="GO" id="GO:0008233">
    <property type="term" value="F:peptidase activity"/>
    <property type="evidence" value="ECO:0007669"/>
    <property type="project" value="UniProtKB-KW"/>
</dbReference>
<accession>A0A2R4UKH4</accession>
<feature type="region of interest" description="Disordered" evidence="2">
    <location>
        <begin position="329"/>
        <end position="354"/>
    </location>
</feature>
<keyword evidence="4" id="KW-1185">Reference proteome</keyword>